<keyword evidence="4" id="KW-1185">Reference proteome</keyword>
<evidence type="ECO:0000256" key="2">
    <source>
        <dbReference type="SAM" id="SignalP"/>
    </source>
</evidence>
<feature type="compositionally biased region" description="Low complexity" evidence="1">
    <location>
        <begin position="62"/>
        <end position="84"/>
    </location>
</feature>
<sequence>MHIRRRAMGAAALILAASATLTGCADDPKDKAFGGLGDLDDMPSAPSGVPSLGPSMSPSDVPSLDPGASSGGSSDLPSAPSSPAVPTYDSNALGEVIGKNCRYSRATSQIKFDVDIQNSSTDTSFTYSFSVQFKIGSSPSSSIATDPIGSDFETVTVAPGGDRTATLEVTHSTNQRMAFSCQVTRASKVPSS</sequence>
<evidence type="ECO:0000313" key="3">
    <source>
        <dbReference type="EMBL" id="GAA2591201.1"/>
    </source>
</evidence>
<name>A0ABP6BWH9_9ACTN</name>
<evidence type="ECO:0008006" key="5">
    <source>
        <dbReference type="Google" id="ProtNLM"/>
    </source>
</evidence>
<evidence type="ECO:0000256" key="1">
    <source>
        <dbReference type="SAM" id="MobiDB-lite"/>
    </source>
</evidence>
<dbReference type="Proteomes" id="UP001501447">
    <property type="component" value="Unassembled WGS sequence"/>
</dbReference>
<protein>
    <recommendedName>
        <fullName evidence="5">Lipoprotein</fullName>
    </recommendedName>
</protein>
<reference evidence="4" key="1">
    <citation type="journal article" date="2019" name="Int. J. Syst. Evol. Microbiol.">
        <title>The Global Catalogue of Microorganisms (GCM) 10K type strain sequencing project: providing services to taxonomists for standard genome sequencing and annotation.</title>
        <authorList>
            <consortium name="The Broad Institute Genomics Platform"/>
            <consortium name="The Broad Institute Genome Sequencing Center for Infectious Disease"/>
            <person name="Wu L."/>
            <person name="Ma J."/>
        </authorList>
    </citation>
    <scope>NUCLEOTIDE SEQUENCE [LARGE SCALE GENOMIC DNA]</scope>
    <source>
        <strain evidence="4">JCM 16373</strain>
    </source>
</reference>
<feature type="signal peptide" evidence="2">
    <location>
        <begin position="1"/>
        <end position="25"/>
    </location>
</feature>
<accession>A0ABP6BWH9</accession>
<gene>
    <name evidence="3" type="ORF">GCM10009863_00190</name>
</gene>
<feature type="region of interest" description="Disordered" evidence="1">
    <location>
        <begin position="26"/>
        <end position="89"/>
    </location>
</feature>
<dbReference type="PROSITE" id="PS51257">
    <property type="entry name" value="PROKAR_LIPOPROTEIN"/>
    <property type="match status" value="1"/>
</dbReference>
<comment type="caution">
    <text evidence="3">The sequence shown here is derived from an EMBL/GenBank/DDBJ whole genome shotgun (WGS) entry which is preliminary data.</text>
</comment>
<organism evidence="3 4">
    <name type="scientific">Streptomyces axinellae</name>
    <dbReference type="NCBI Taxonomy" id="552788"/>
    <lineage>
        <taxon>Bacteria</taxon>
        <taxon>Bacillati</taxon>
        <taxon>Actinomycetota</taxon>
        <taxon>Actinomycetes</taxon>
        <taxon>Kitasatosporales</taxon>
        <taxon>Streptomycetaceae</taxon>
        <taxon>Streptomyces</taxon>
    </lineage>
</organism>
<evidence type="ECO:0000313" key="4">
    <source>
        <dbReference type="Proteomes" id="UP001501447"/>
    </source>
</evidence>
<proteinExistence type="predicted"/>
<keyword evidence="2" id="KW-0732">Signal</keyword>
<feature type="chain" id="PRO_5046492388" description="Lipoprotein" evidence="2">
    <location>
        <begin position="26"/>
        <end position="192"/>
    </location>
</feature>
<dbReference type="EMBL" id="BAAARJ010000001">
    <property type="protein sequence ID" value="GAA2591201.1"/>
    <property type="molecule type" value="Genomic_DNA"/>
</dbReference>